<evidence type="ECO:0000313" key="3">
    <source>
        <dbReference type="Proteomes" id="UP000799777"/>
    </source>
</evidence>
<sequence>MKINPAPFHLAQTVITGLIVALSIAILGTSAHTLDVYNKQRTTNPWWLSMWPQHFQTHGTKALIASAVVTFVLSAVFLVLSVVPKFALRQKYTFRALISLGTILPSFLLSLIAIVWAHLLNRNTPDQDTIQTWSCRYQSQKPTKQTNVPSYLSNGSFKSICQESRFALYGTLVVFLLLGISMAVTCVTWLADKWTARQSRKEGVEMGSVQS</sequence>
<reference evidence="2" key="1">
    <citation type="journal article" date="2020" name="Stud. Mycol.">
        <title>101 Dothideomycetes genomes: a test case for predicting lifestyles and emergence of pathogens.</title>
        <authorList>
            <person name="Haridas S."/>
            <person name="Albert R."/>
            <person name="Binder M."/>
            <person name="Bloem J."/>
            <person name="Labutti K."/>
            <person name="Salamov A."/>
            <person name="Andreopoulos B."/>
            <person name="Baker S."/>
            <person name="Barry K."/>
            <person name="Bills G."/>
            <person name="Bluhm B."/>
            <person name="Cannon C."/>
            <person name="Castanera R."/>
            <person name="Culley D."/>
            <person name="Daum C."/>
            <person name="Ezra D."/>
            <person name="Gonzalez J."/>
            <person name="Henrissat B."/>
            <person name="Kuo A."/>
            <person name="Liang C."/>
            <person name="Lipzen A."/>
            <person name="Lutzoni F."/>
            <person name="Magnuson J."/>
            <person name="Mondo S."/>
            <person name="Nolan M."/>
            <person name="Ohm R."/>
            <person name="Pangilinan J."/>
            <person name="Park H.-J."/>
            <person name="Ramirez L."/>
            <person name="Alfaro M."/>
            <person name="Sun H."/>
            <person name="Tritt A."/>
            <person name="Yoshinaga Y."/>
            <person name="Zwiers L.-H."/>
            <person name="Turgeon B."/>
            <person name="Goodwin S."/>
            <person name="Spatafora J."/>
            <person name="Crous P."/>
            <person name="Grigoriev I."/>
        </authorList>
    </citation>
    <scope>NUCLEOTIDE SEQUENCE</scope>
    <source>
        <strain evidence="2">CBS 110217</strain>
    </source>
</reference>
<name>A0A9P4HFP6_9PLEO</name>
<keyword evidence="1" id="KW-0472">Membrane</keyword>
<accession>A0A9P4HFP6</accession>
<feature type="transmembrane region" description="Helical" evidence="1">
    <location>
        <begin position="166"/>
        <end position="191"/>
    </location>
</feature>
<protein>
    <submittedName>
        <fullName evidence="2">Uncharacterized protein</fullName>
    </submittedName>
</protein>
<feature type="transmembrane region" description="Helical" evidence="1">
    <location>
        <begin position="96"/>
        <end position="119"/>
    </location>
</feature>
<comment type="caution">
    <text evidence="2">The sequence shown here is derived from an EMBL/GenBank/DDBJ whole genome shotgun (WGS) entry which is preliminary data.</text>
</comment>
<dbReference type="AlphaFoldDB" id="A0A9P4HFP6"/>
<gene>
    <name evidence="2" type="ORF">EK21DRAFT_57366</name>
</gene>
<keyword evidence="3" id="KW-1185">Reference proteome</keyword>
<keyword evidence="1" id="KW-0812">Transmembrane</keyword>
<evidence type="ECO:0000313" key="2">
    <source>
        <dbReference type="EMBL" id="KAF2034090.1"/>
    </source>
</evidence>
<dbReference type="EMBL" id="ML978163">
    <property type="protein sequence ID" value="KAF2034090.1"/>
    <property type="molecule type" value="Genomic_DNA"/>
</dbReference>
<proteinExistence type="predicted"/>
<evidence type="ECO:0000256" key="1">
    <source>
        <dbReference type="SAM" id="Phobius"/>
    </source>
</evidence>
<dbReference type="Proteomes" id="UP000799777">
    <property type="component" value="Unassembled WGS sequence"/>
</dbReference>
<keyword evidence="1" id="KW-1133">Transmembrane helix</keyword>
<dbReference type="OrthoDB" id="3890746at2759"/>
<feature type="transmembrane region" description="Helical" evidence="1">
    <location>
        <begin position="62"/>
        <end position="84"/>
    </location>
</feature>
<organism evidence="2 3">
    <name type="scientific">Setomelanomma holmii</name>
    <dbReference type="NCBI Taxonomy" id="210430"/>
    <lineage>
        <taxon>Eukaryota</taxon>
        <taxon>Fungi</taxon>
        <taxon>Dikarya</taxon>
        <taxon>Ascomycota</taxon>
        <taxon>Pezizomycotina</taxon>
        <taxon>Dothideomycetes</taxon>
        <taxon>Pleosporomycetidae</taxon>
        <taxon>Pleosporales</taxon>
        <taxon>Pleosporineae</taxon>
        <taxon>Phaeosphaeriaceae</taxon>
        <taxon>Setomelanomma</taxon>
    </lineage>
</organism>